<keyword evidence="2" id="KW-1185">Reference proteome</keyword>
<comment type="caution">
    <text evidence="1">The sequence shown here is derived from an EMBL/GenBank/DDBJ whole genome shotgun (WGS) entry which is preliminary data.</text>
</comment>
<dbReference type="EMBL" id="JACHHQ010000008">
    <property type="protein sequence ID" value="MBB5201807.1"/>
    <property type="molecule type" value="Genomic_DNA"/>
</dbReference>
<evidence type="ECO:0000313" key="2">
    <source>
        <dbReference type="Proteomes" id="UP000571084"/>
    </source>
</evidence>
<evidence type="ECO:0000313" key="1">
    <source>
        <dbReference type="EMBL" id="MBB5201807.1"/>
    </source>
</evidence>
<accession>A0A840RTE2</accession>
<proteinExistence type="predicted"/>
<reference evidence="1 2" key="1">
    <citation type="submission" date="2020-08" db="EMBL/GenBank/DDBJ databases">
        <title>Genomic Encyclopedia of Type Strains, Phase IV (KMG-IV): sequencing the most valuable type-strain genomes for metagenomic binning, comparative biology and taxonomic classification.</title>
        <authorList>
            <person name="Goeker M."/>
        </authorList>
    </citation>
    <scope>NUCLEOTIDE SEQUENCE [LARGE SCALE GENOMIC DNA]</scope>
    <source>
        <strain evidence="1 2">DSM 23240</strain>
    </source>
</reference>
<dbReference type="RefSeq" id="WP_168057189.1">
    <property type="nucleotide sequence ID" value="NZ_JAAOZT010000017.1"/>
</dbReference>
<protein>
    <submittedName>
        <fullName evidence="1">Uncharacterized protein</fullName>
    </submittedName>
</protein>
<organism evidence="1 2">
    <name type="scientific">Glaciimonas immobilis</name>
    <dbReference type="NCBI Taxonomy" id="728004"/>
    <lineage>
        <taxon>Bacteria</taxon>
        <taxon>Pseudomonadati</taxon>
        <taxon>Pseudomonadota</taxon>
        <taxon>Betaproteobacteria</taxon>
        <taxon>Burkholderiales</taxon>
        <taxon>Oxalobacteraceae</taxon>
        <taxon>Glaciimonas</taxon>
    </lineage>
</organism>
<name>A0A840RTE2_9BURK</name>
<dbReference type="AlphaFoldDB" id="A0A840RTE2"/>
<sequence length="51" mass="5494">MPDAGPFADDIAALKALLQQRDSEVQQLCVAVSTLAQALNVRTREIAQLTL</sequence>
<gene>
    <name evidence="1" type="ORF">HNR39_003665</name>
</gene>
<dbReference type="Proteomes" id="UP000571084">
    <property type="component" value="Unassembled WGS sequence"/>
</dbReference>